<feature type="domain" description="Peptidase M61 catalytic" evidence="1">
    <location>
        <begin position="303"/>
        <end position="420"/>
    </location>
</feature>
<feature type="domain" description="Peptidase M61 N-terminal" evidence="2">
    <location>
        <begin position="43"/>
        <end position="206"/>
    </location>
</feature>
<organism evidence="3 4">
    <name type="scientific">Sphingomonas pseudosanguinis</name>
    <dbReference type="NCBI Taxonomy" id="413712"/>
    <lineage>
        <taxon>Bacteria</taxon>
        <taxon>Pseudomonadati</taxon>
        <taxon>Pseudomonadota</taxon>
        <taxon>Alphaproteobacteria</taxon>
        <taxon>Sphingomonadales</taxon>
        <taxon>Sphingomonadaceae</taxon>
        <taxon>Sphingomonas</taxon>
    </lineage>
</organism>
<dbReference type="InterPro" id="IPR024191">
    <property type="entry name" value="Peptidase_M61"/>
</dbReference>
<evidence type="ECO:0000313" key="3">
    <source>
        <dbReference type="EMBL" id="MBB3879727.1"/>
    </source>
</evidence>
<dbReference type="EMBL" id="JACIDH010000008">
    <property type="protein sequence ID" value="MBB3879727.1"/>
    <property type="molecule type" value="Genomic_DNA"/>
</dbReference>
<accession>A0A7W6AAJ1</accession>
<dbReference type="InterPro" id="IPR036034">
    <property type="entry name" value="PDZ_sf"/>
</dbReference>
<reference evidence="3 4" key="1">
    <citation type="submission" date="2020-08" db="EMBL/GenBank/DDBJ databases">
        <title>Genomic Encyclopedia of Type Strains, Phase IV (KMG-IV): sequencing the most valuable type-strain genomes for metagenomic binning, comparative biology and taxonomic classification.</title>
        <authorList>
            <person name="Goeker M."/>
        </authorList>
    </citation>
    <scope>NUCLEOTIDE SEQUENCE [LARGE SCALE GENOMIC DNA]</scope>
    <source>
        <strain evidence="3 4">DSM 19512</strain>
    </source>
</reference>
<dbReference type="Pfam" id="PF05299">
    <property type="entry name" value="Peptidase_M61"/>
    <property type="match status" value="1"/>
</dbReference>
<dbReference type="AlphaFoldDB" id="A0A7W6AAJ1"/>
<dbReference type="InterPro" id="IPR007963">
    <property type="entry name" value="Peptidase_M61_catalytic"/>
</dbReference>
<evidence type="ECO:0000259" key="1">
    <source>
        <dbReference type="Pfam" id="PF05299"/>
    </source>
</evidence>
<dbReference type="SUPFAM" id="SSF50156">
    <property type="entry name" value="PDZ domain-like"/>
    <property type="match status" value="1"/>
</dbReference>
<dbReference type="GO" id="GO:0008237">
    <property type="term" value="F:metallopeptidase activity"/>
    <property type="evidence" value="ECO:0007669"/>
    <property type="project" value="UniProtKB-KW"/>
</dbReference>
<keyword evidence="3" id="KW-0482">Metalloprotease</keyword>
<dbReference type="PIRSF" id="PIRSF016493">
    <property type="entry name" value="Glycyl_aminpptds"/>
    <property type="match status" value="1"/>
</dbReference>
<name>A0A7W6AAJ1_9SPHN</name>
<keyword evidence="3" id="KW-0378">Hydrolase</keyword>
<dbReference type="Gene3D" id="2.60.40.3650">
    <property type="match status" value="1"/>
</dbReference>
<keyword evidence="3" id="KW-0645">Protease</keyword>
<keyword evidence="4" id="KW-1185">Reference proteome</keyword>
<proteinExistence type="predicted"/>
<evidence type="ECO:0000259" key="2">
    <source>
        <dbReference type="Pfam" id="PF17899"/>
    </source>
</evidence>
<protein>
    <submittedName>
        <fullName evidence="3">Putative metalloprotease with PDZ domain</fullName>
    </submittedName>
</protein>
<dbReference type="SUPFAM" id="SSF55486">
    <property type="entry name" value="Metalloproteases ('zincins'), catalytic domain"/>
    <property type="match status" value="1"/>
</dbReference>
<dbReference type="Gene3D" id="1.10.390.10">
    <property type="entry name" value="Neutral Protease Domain 2"/>
    <property type="match status" value="1"/>
</dbReference>
<sequence>MTAVVALSSTSPAIAWSQTTAAPQMQAPPSQAPQMQAQAAPVEYDIAFPRPDHHEAQVSVTYRGLPAGPVRFQMARSSPGRYALHEFAKNVYSVSATDGAGRPIAVTRRDPYGWGVERHDGTVTIRYTLFGDRGDGTYAQIDPTHAHLNTPATFLWAVGEDQRPVQVSFHPLPGWKIATQLAPTSDPNVFTARDLQYFMDSPVELSAHDVRSWTVADGAKRYTIRLAAHHDGSSADLDRFAAMAQKVVAQEIAVFGAPPPFDHGTYTFLADYIPQISGDGMEHRNSTVISMPKSLADAQFQQIQTLAHEFFHAWNVERIRPAELEPFDFTRANATPSLWLAEGFTQYYGPLSVVRAGEMSRDDYIRQLSGTLNNLLNTPARAYGTPQEMSLRAPFVDAAQSIDPTNPNIYVSYYPYGAIIALALDLELRQRFPTLTLDSYMRQLWRDYGQPERAYRPDDLRQSLAKLTGDQRFADAFFARSVTASGLPDFAPLLAQAGFTLRPAHPDAAWAGAAPTAKDGVLTLAAPSRPGTALYAAGLDKDDVILSLDGQPVTSSEGWAATLARHAPGDRLPITWRNRAGERQAELTLSADPTMEIVADETLGQSLTAAQRRFRDGWLGSKVPAAPSSS</sequence>
<dbReference type="Proteomes" id="UP000538670">
    <property type="component" value="Unassembled WGS sequence"/>
</dbReference>
<dbReference type="Gene3D" id="2.30.42.10">
    <property type="match status" value="1"/>
</dbReference>
<dbReference type="RefSeq" id="WP_240456015.1">
    <property type="nucleotide sequence ID" value="NZ_JACIDH010000008.1"/>
</dbReference>
<comment type="caution">
    <text evidence="3">The sequence shown here is derived from an EMBL/GenBank/DDBJ whole genome shotgun (WGS) entry which is preliminary data.</text>
</comment>
<dbReference type="InterPro" id="IPR040756">
    <property type="entry name" value="Peptidase_M61_N"/>
</dbReference>
<dbReference type="Pfam" id="PF17899">
    <property type="entry name" value="Peptidase_M61_N"/>
    <property type="match status" value="1"/>
</dbReference>
<dbReference type="GO" id="GO:0006508">
    <property type="term" value="P:proteolysis"/>
    <property type="evidence" value="ECO:0007669"/>
    <property type="project" value="UniProtKB-KW"/>
</dbReference>
<evidence type="ECO:0000313" key="4">
    <source>
        <dbReference type="Proteomes" id="UP000538670"/>
    </source>
</evidence>
<gene>
    <name evidence="3" type="ORF">GGR48_002155</name>
</gene>
<dbReference type="InterPro" id="IPR027268">
    <property type="entry name" value="Peptidase_M4/M1_CTD_sf"/>
</dbReference>